<evidence type="ECO:0000313" key="15">
    <source>
        <dbReference type="Proteomes" id="UP000567179"/>
    </source>
</evidence>
<dbReference type="InterPro" id="IPR001128">
    <property type="entry name" value="Cyt_P450"/>
</dbReference>
<dbReference type="InterPro" id="IPR036396">
    <property type="entry name" value="Cyt_P450_sf"/>
</dbReference>
<keyword evidence="12" id="KW-0472">Membrane</keyword>
<evidence type="ECO:0000256" key="13">
    <source>
        <dbReference type="PIRSR" id="PIRSR602403-1"/>
    </source>
</evidence>
<evidence type="ECO:0000256" key="4">
    <source>
        <dbReference type="ARBA" id="ARBA00010617"/>
    </source>
</evidence>
<name>A0A8H5B8C7_9AGAR</name>
<dbReference type="EMBL" id="JAACJJ010000031">
    <property type="protein sequence ID" value="KAF5318121.1"/>
    <property type="molecule type" value="Genomic_DNA"/>
</dbReference>
<keyword evidence="11" id="KW-0503">Monooxygenase</keyword>
<keyword evidence="10 13" id="KW-0408">Iron</keyword>
<comment type="cofactor">
    <cofactor evidence="1 13">
        <name>heme</name>
        <dbReference type="ChEBI" id="CHEBI:30413"/>
    </cofactor>
</comment>
<evidence type="ECO:0000256" key="6">
    <source>
        <dbReference type="ARBA" id="ARBA00022692"/>
    </source>
</evidence>
<evidence type="ECO:0000313" key="14">
    <source>
        <dbReference type="EMBL" id="KAF5318121.1"/>
    </source>
</evidence>
<keyword evidence="9" id="KW-0560">Oxidoreductase</keyword>
<dbReference type="Pfam" id="PF00067">
    <property type="entry name" value="p450"/>
    <property type="match status" value="1"/>
</dbReference>
<dbReference type="GO" id="GO:0004497">
    <property type="term" value="F:monooxygenase activity"/>
    <property type="evidence" value="ECO:0007669"/>
    <property type="project" value="UniProtKB-KW"/>
</dbReference>
<feature type="binding site" description="axial binding residue" evidence="13">
    <location>
        <position position="115"/>
    </location>
    <ligand>
        <name>heme</name>
        <dbReference type="ChEBI" id="CHEBI:30413"/>
    </ligand>
    <ligandPart>
        <name>Fe</name>
        <dbReference type="ChEBI" id="CHEBI:18248"/>
    </ligandPart>
</feature>
<dbReference type="GO" id="GO:0016705">
    <property type="term" value="F:oxidoreductase activity, acting on paired donors, with incorporation or reduction of molecular oxygen"/>
    <property type="evidence" value="ECO:0007669"/>
    <property type="project" value="InterPro"/>
</dbReference>
<dbReference type="PRINTS" id="PR00465">
    <property type="entry name" value="EP450IV"/>
</dbReference>
<dbReference type="SUPFAM" id="SSF48264">
    <property type="entry name" value="Cytochrome P450"/>
    <property type="match status" value="1"/>
</dbReference>
<evidence type="ECO:0000256" key="9">
    <source>
        <dbReference type="ARBA" id="ARBA00023002"/>
    </source>
</evidence>
<dbReference type="Proteomes" id="UP000567179">
    <property type="component" value="Unassembled WGS sequence"/>
</dbReference>
<evidence type="ECO:0000256" key="1">
    <source>
        <dbReference type="ARBA" id="ARBA00001971"/>
    </source>
</evidence>
<evidence type="ECO:0000256" key="3">
    <source>
        <dbReference type="ARBA" id="ARBA00004721"/>
    </source>
</evidence>
<evidence type="ECO:0000256" key="2">
    <source>
        <dbReference type="ARBA" id="ARBA00004370"/>
    </source>
</evidence>
<gene>
    <name evidence="14" type="ORF">D9619_012244</name>
</gene>
<evidence type="ECO:0008006" key="16">
    <source>
        <dbReference type="Google" id="ProtNLM"/>
    </source>
</evidence>
<evidence type="ECO:0000256" key="10">
    <source>
        <dbReference type="ARBA" id="ARBA00023004"/>
    </source>
</evidence>
<keyword evidence="7 13" id="KW-0479">Metal-binding</keyword>
<dbReference type="GO" id="GO:0016020">
    <property type="term" value="C:membrane"/>
    <property type="evidence" value="ECO:0007669"/>
    <property type="project" value="UniProtKB-SubCell"/>
</dbReference>
<evidence type="ECO:0000256" key="12">
    <source>
        <dbReference type="ARBA" id="ARBA00023136"/>
    </source>
</evidence>
<dbReference type="InterPro" id="IPR002403">
    <property type="entry name" value="Cyt_P450_E_grp-IV"/>
</dbReference>
<dbReference type="PANTHER" id="PTHR24305:SF166">
    <property type="entry name" value="CYTOCHROME P450 12A4, MITOCHONDRIAL-RELATED"/>
    <property type="match status" value="1"/>
</dbReference>
<comment type="caution">
    <text evidence="14">The sequence shown here is derived from an EMBL/GenBank/DDBJ whole genome shotgun (WGS) entry which is preliminary data.</text>
</comment>
<sequence>MDELNALPYLDSVVRETLRVHAPIPESIHMAMQHDIIPLQTPYIDKLGNTQSHIRLKKGQTIIIPIGTVNTDKTIWGKDAGEFNPERWQHVPEGSHSIPGVWGNMFTFLGGPKACIGYRFSLVEMKALIFTLVRAFEFELAVPASNITKKTTILQRPTLKDFSDEVDKNELPLLVRLVSS</sequence>
<dbReference type="AlphaFoldDB" id="A0A8H5B8C7"/>
<proteinExistence type="inferred from homology"/>
<evidence type="ECO:0000256" key="8">
    <source>
        <dbReference type="ARBA" id="ARBA00022989"/>
    </source>
</evidence>
<dbReference type="GO" id="GO:0005506">
    <property type="term" value="F:iron ion binding"/>
    <property type="evidence" value="ECO:0007669"/>
    <property type="project" value="InterPro"/>
</dbReference>
<comment type="similarity">
    <text evidence="4">Belongs to the cytochrome P450 family.</text>
</comment>
<protein>
    <recommendedName>
        <fullName evidence="16">Cytochrome P450</fullName>
    </recommendedName>
</protein>
<evidence type="ECO:0000256" key="5">
    <source>
        <dbReference type="ARBA" id="ARBA00022617"/>
    </source>
</evidence>
<dbReference type="InterPro" id="IPR050121">
    <property type="entry name" value="Cytochrome_P450_monoxygenase"/>
</dbReference>
<accession>A0A8H5B8C7</accession>
<comment type="pathway">
    <text evidence="3">Secondary metabolite biosynthesis; terpenoid biosynthesis.</text>
</comment>
<dbReference type="OrthoDB" id="1470350at2759"/>
<dbReference type="GO" id="GO:0020037">
    <property type="term" value="F:heme binding"/>
    <property type="evidence" value="ECO:0007669"/>
    <property type="project" value="InterPro"/>
</dbReference>
<evidence type="ECO:0000256" key="11">
    <source>
        <dbReference type="ARBA" id="ARBA00023033"/>
    </source>
</evidence>
<keyword evidence="6" id="KW-0812">Transmembrane</keyword>
<keyword evidence="5 13" id="KW-0349">Heme</keyword>
<evidence type="ECO:0000256" key="7">
    <source>
        <dbReference type="ARBA" id="ARBA00022723"/>
    </source>
</evidence>
<keyword evidence="15" id="KW-1185">Reference proteome</keyword>
<comment type="subcellular location">
    <subcellularLocation>
        <location evidence="2">Membrane</location>
    </subcellularLocation>
</comment>
<organism evidence="14 15">
    <name type="scientific">Psilocybe cf. subviscida</name>
    <dbReference type="NCBI Taxonomy" id="2480587"/>
    <lineage>
        <taxon>Eukaryota</taxon>
        <taxon>Fungi</taxon>
        <taxon>Dikarya</taxon>
        <taxon>Basidiomycota</taxon>
        <taxon>Agaricomycotina</taxon>
        <taxon>Agaricomycetes</taxon>
        <taxon>Agaricomycetidae</taxon>
        <taxon>Agaricales</taxon>
        <taxon>Agaricineae</taxon>
        <taxon>Strophariaceae</taxon>
        <taxon>Psilocybe</taxon>
    </lineage>
</organism>
<keyword evidence="8" id="KW-1133">Transmembrane helix</keyword>
<dbReference type="Gene3D" id="1.10.630.10">
    <property type="entry name" value="Cytochrome P450"/>
    <property type="match status" value="1"/>
</dbReference>
<dbReference type="PANTHER" id="PTHR24305">
    <property type="entry name" value="CYTOCHROME P450"/>
    <property type="match status" value="1"/>
</dbReference>
<reference evidence="14 15" key="1">
    <citation type="journal article" date="2020" name="ISME J.">
        <title>Uncovering the hidden diversity of litter-decomposition mechanisms in mushroom-forming fungi.</title>
        <authorList>
            <person name="Floudas D."/>
            <person name="Bentzer J."/>
            <person name="Ahren D."/>
            <person name="Johansson T."/>
            <person name="Persson P."/>
            <person name="Tunlid A."/>
        </authorList>
    </citation>
    <scope>NUCLEOTIDE SEQUENCE [LARGE SCALE GENOMIC DNA]</scope>
    <source>
        <strain evidence="14 15">CBS 101986</strain>
    </source>
</reference>